<dbReference type="InterPro" id="IPR042621">
    <property type="entry name" value="TTC23/TTC23L"/>
</dbReference>
<name>A0AAD7X2U5_9TELE</name>
<proteinExistence type="predicted"/>
<dbReference type="PANTHER" id="PTHR14485">
    <property type="entry name" value="TETRATRICOPEPTIDE REPEAT PROTEIN 23"/>
    <property type="match status" value="1"/>
</dbReference>
<sequence length="306" mass="33928">MEKFLTLPPTLEEAEASLGTAERIMGDLRRQDGVAGEEEMARTEFEIATSLSRLCQRQGRSKEALCQCERALRLVEGRWGPAEACAVYRDMAAVEQAEGRLDRAIQHLLQARSVAQSQDPGVWRRPASPTAWRWHTPRPAWAQSQDRALRFFEESLGAYVSTLGPQDVLTLSVQDDLCRLHLLTGQQERAVKLQRESLALKRGLFGDLSPEVANTLQLIGGVEMTQGDMRRAHKTMSKCLEIQKLLLGPQHRKTRATQQTVDMLSEAPEVAGRQHKAGSLKTRPPFCAVIPSHNVPGGTNVASSDC</sequence>
<dbReference type="Gene3D" id="1.25.40.10">
    <property type="entry name" value="Tetratricopeptide repeat domain"/>
    <property type="match status" value="2"/>
</dbReference>
<keyword evidence="2" id="KW-1185">Reference proteome</keyword>
<dbReference type="EMBL" id="JAINUG010000004">
    <property type="protein sequence ID" value="KAJ8417404.1"/>
    <property type="molecule type" value="Genomic_DNA"/>
</dbReference>
<evidence type="ECO:0000313" key="2">
    <source>
        <dbReference type="Proteomes" id="UP001221898"/>
    </source>
</evidence>
<reference evidence="1" key="1">
    <citation type="journal article" date="2023" name="Science">
        <title>Genome structures resolve the early diversification of teleost fishes.</title>
        <authorList>
            <person name="Parey E."/>
            <person name="Louis A."/>
            <person name="Montfort J."/>
            <person name="Bouchez O."/>
            <person name="Roques C."/>
            <person name="Iampietro C."/>
            <person name="Lluch J."/>
            <person name="Castinel A."/>
            <person name="Donnadieu C."/>
            <person name="Desvignes T."/>
            <person name="Floi Bucao C."/>
            <person name="Jouanno E."/>
            <person name="Wen M."/>
            <person name="Mejri S."/>
            <person name="Dirks R."/>
            <person name="Jansen H."/>
            <person name="Henkel C."/>
            <person name="Chen W.J."/>
            <person name="Zahm M."/>
            <person name="Cabau C."/>
            <person name="Klopp C."/>
            <person name="Thompson A.W."/>
            <person name="Robinson-Rechavi M."/>
            <person name="Braasch I."/>
            <person name="Lecointre G."/>
            <person name="Bobe J."/>
            <person name="Postlethwait J.H."/>
            <person name="Berthelot C."/>
            <person name="Roest Crollius H."/>
            <person name="Guiguen Y."/>
        </authorList>
    </citation>
    <scope>NUCLEOTIDE SEQUENCE</scope>
    <source>
        <strain evidence="1">NC1722</strain>
    </source>
</reference>
<gene>
    <name evidence="1" type="ORF">AAFF_G00286310</name>
</gene>
<dbReference type="InterPro" id="IPR011990">
    <property type="entry name" value="TPR-like_helical_dom_sf"/>
</dbReference>
<dbReference type="AlphaFoldDB" id="A0AAD7X2U5"/>
<dbReference type="Proteomes" id="UP001221898">
    <property type="component" value="Unassembled WGS sequence"/>
</dbReference>
<accession>A0AAD7X2U5</accession>
<organism evidence="1 2">
    <name type="scientific">Aldrovandia affinis</name>
    <dbReference type="NCBI Taxonomy" id="143900"/>
    <lineage>
        <taxon>Eukaryota</taxon>
        <taxon>Metazoa</taxon>
        <taxon>Chordata</taxon>
        <taxon>Craniata</taxon>
        <taxon>Vertebrata</taxon>
        <taxon>Euteleostomi</taxon>
        <taxon>Actinopterygii</taxon>
        <taxon>Neopterygii</taxon>
        <taxon>Teleostei</taxon>
        <taxon>Notacanthiformes</taxon>
        <taxon>Halosauridae</taxon>
        <taxon>Aldrovandia</taxon>
    </lineage>
</organism>
<protein>
    <submittedName>
        <fullName evidence="1">Uncharacterized protein</fullName>
    </submittedName>
</protein>
<dbReference type="PANTHER" id="PTHR14485:SF3">
    <property type="entry name" value="TETRATRICOPEPTIDE REPEAT PROTEIN 23"/>
    <property type="match status" value="1"/>
</dbReference>
<dbReference type="SUPFAM" id="SSF48452">
    <property type="entry name" value="TPR-like"/>
    <property type="match status" value="2"/>
</dbReference>
<comment type="caution">
    <text evidence="1">The sequence shown here is derived from an EMBL/GenBank/DDBJ whole genome shotgun (WGS) entry which is preliminary data.</text>
</comment>
<evidence type="ECO:0000313" key="1">
    <source>
        <dbReference type="EMBL" id="KAJ8417404.1"/>
    </source>
</evidence>